<feature type="signal peptide" evidence="1">
    <location>
        <begin position="1"/>
        <end position="21"/>
    </location>
</feature>
<dbReference type="InterPro" id="IPR029058">
    <property type="entry name" value="AB_hydrolase_fold"/>
</dbReference>
<dbReference type="Proteomes" id="UP000531251">
    <property type="component" value="Unassembled WGS sequence"/>
</dbReference>
<dbReference type="EC" id="3.1.1.75" evidence="2"/>
<keyword evidence="3" id="KW-1185">Reference proteome</keyword>
<sequence length="355" mass="38925">MRAFSMLLSLLALCWAPFVTAQELPALGADRTQVSVSGLSSGGFMAVQYSVAWSSEVMGVGVVAGGLYNCGARFALSGAQAVVANCMDRPWSAEDSWRAVTGFARDRVIDPVSDIARQRVYLFSGSHDSVVVPAVMRSVFDFYTLARVPRSALRYVDALPASHAFVSAEVGGRCEDKSPVYVVQCTENGRPYDQPHAILDHIYGLKREAAASLSARPFAFDQRRYGSGAAAMANTGYAYVPADCSARPGCRVHVVFHGCVQSVNSLGGSDVIYAQLGYNRWADTNRIILLYPQVDRSATWWNIPVEQGGIPLTWQANPFGCWDWWGYSQTFGFQLRHGLQIDSVRRMVARLEQQP</sequence>
<protein>
    <submittedName>
        <fullName evidence="2">Poly(3-hydroxybutyrate) depolymerase</fullName>
        <ecNumber evidence="2">3.1.1.75</ecNumber>
    </submittedName>
</protein>
<dbReference type="Gene3D" id="3.40.50.1820">
    <property type="entry name" value="alpha/beta hydrolase"/>
    <property type="match status" value="2"/>
</dbReference>
<feature type="chain" id="PRO_5030710962" evidence="1">
    <location>
        <begin position="22"/>
        <end position="355"/>
    </location>
</feature>
<proteinExistence type="predicted"/>
<comment type="caution">
    <text evidence="2">The sequence shown here is derived from an EMBL/GenBank/DDBJ whole genome shotgun (WGS) entry which is preliminary data.</text>
</comment>
<dbReference type="SUPFAM" id="SSF53474">
    <property type="entry name" value="alpha/beta-Hydrolases"/>
    <property type="match status" value="1"/>
</dbReference>
<name>A0A7X5XZK1_9SPHN</name>
<accession>A0A7X5XZK1</accession>
<dbReference type="RefSeq" id="WP_125977389.1">
    <property type="nucleotide sequence ID" value="NZ_BAAADY010000014.1"/>
</dbReference>
<reference evidence="2 3" key="1">
    <citation type="submission" date="2020-03" db="EMBL/GenBank/DDBJ databases">
        <title>Genomic Encyclopedia of Type Strains, Phase IV (KMG-IV): sequencing the most valuable type-strain genomes for metagenomic binning, comparative biology and taxonomic classification.</title>
        <authorList>
            <person name="Goeker M."/>
        </authorList>
    </citation>
    <scope>NUCLEOTIDE SEQUENCE [LARGE SCALE GENOMIC DNA]</scope>
    <source>
        <strain evidence="2 3">DSM 7225</strain>
    </source>
</reference>
<dbReference type="PANTHER" id="PTHR42972">
    <property type="entry name" value="TOL-PAL SYSTEM PROTEIN TOLB"/>
    <property type="match status" value="1"/>
</dbReference>
<keyword evidence="1" id="KW-0732">Signal</keyword>
<dbReference type="PANTHER" id="PTHR42972:SF8">
    <property type="entry name" value="POLYHYDROXYBUTYRATE DEPOLYMERASE"/>
    <property type="match status" value="1"/>
</dbReference>
<dbReference type="AlphaFoldDB" id="A0A7X5XZK1"/>
<evidence type="ECO:0000313" key="3">
    <source>
        <dbReference type="Proteomes" id="UP000531251"/>
    </source>
</evidence>
<evidence type="ECO:0000313" key="2">
    <source>
        <dbReference type="EMBL" id="NJB97870.1"/>
    </source>
</evidence>
<gene>
    <name evidence="2" type="ORF">GGR89_002185</name>
</gene>
<organism evidence="2 3">
    <name type="scientific">Sphingomonas trueperi</name>
    <dbReference type="NCBI Taxonomy" id="53317"/>
    <lineage>
        <taxon>Bacteria</taxon>
        <taxon>Pseudomonadati</taxon>
        <taxon>Pseudomonadota</taxon>
        <taxon>Alphaproteobacteria</taxon>
        <taxon>Sphingomonadales</taxon>
        <taxon>Sphingomonadaceae</taxon>
        <taxon>Sphingomonas</taxon>
    </lineage>
</organism>
<keyword evidence="2" id="KW-0378">Hydrolase</keyword>
<dbReference type="EMBL" id="JAATJB010000005">
    <property type="protein sequence ID" value="NJB97870.1"/>
    <property type="molecule type" value="Genomic_DNA"/>
</dbReference>
<dbReference type="GO" id="GO:0050526">
    <property type="term" value="F:poly(3-hydroxybutyrate) depolymerase activity"/>
    <property type="evidence" value="ECO:0007669"/>
    <property type="project" value="UniProtKB-EC"/>
</dbReference>
<evidence type="ECO:0000256" key="1">
    <source>
        <dbReference type="SAM" id="SignalP"/>
    </source>
</evidence>